<reference evidence="1 2" key="1">
    <citation type="journal article" date="2012" name="Genome Biol.">
        <title>Genome and low-iron response of an oceanic diatom adapted to chronic iron limitation.</title>
        <authorList>
            <person name="Lommer M."/>
            <person name="Specht M."/>
            <person name="Roy A.S."/>
            <person name="Kraemer L."/>
            <person name="Andreson R."/>
            <person name="Gutowska M.A."/>
            <person name="Wolf J."/>
            <person name="Bergner S.V."/>
            <person name="Schilhabel M.B."/>
            <person name="Klostermeier U.C."/>
            <person name="Beiko R.G."/>
            <person name="Rosenstiel P."/>
            <person name="Hippler M."/>
            <person name="Laroche J."/>
        </authorList>
    </citation>
    <scope>NUCLEOTIDE SEQUENCE [LARGE SCALE GENOMIC DNA]</scope>
    <source>
        <strain evidence="1 2">CCMP1005</strain>
    </source>
</reference>
<protein>
    <submittedName>
        <fullName evidence="1">Uncharacterized protein</fullName>
    </submittedName>
</protein>
<name>K0T8N8_THAOC</name>
<evidence type="ECO:0000313" key="2">
    <source>
        <dbReference type="Proteomes" id="UP000266841"/>
    </source>
</evidence>
<dbReference type="EMBL" id="AGNL01003132">
    <property type="protein sequence ID" value="EJK75103.1"/>
    <property type="molecule type" value="Genomic_DNA"/>
</dbReference>
<organism evidence="1 2">
    <name type="scientific">Thalassiosira oceanica</name>
    <name type="common">Marine diatom</name>
    <dbReference type="NCBI Taxonomy" id="159749"/>
    <lineage>
        <taxon>Eukaryota</taxon>
        <taxon>Sar</taxon>
        <taxon>Stramenopiles</taxon>
        <taxon>Ochrophyta</taxon>
        <taxon>Bacillariophyta</taxon>
        <taxon>Coscinodiscophyceae</taxon>
        <taxon>Thalassiosirophycidae</taxon>
        <taxon>Thalassiosirales</taxon>
        <taxon>Thalassiosiraceae</taxon>
        <taxon>Thalassiosira</taxon>
    </lineage>
</organism>
<comment type="caution">
    <text evidence="1">The sequence shown here is derived from an EMBL/GenBank/DDBJ whole genome shotgun (WGS) entry which is preliminary data.</text>
</comment>
<dbReference type="Proteomes" id="UP000266841">
    <property type="component" value="Unassembled WGS sequence"/>
</dbReference>
<gene>
    <name evidence="1" type="ORF">THAOC_03184</name>
</gene>
<keyword evidence="2" id="KW-1185">Reference proteome</keyword>
<sequence length="157" mass="17438">MQLTKSSCCHQSSPCQPANHPRVPGSRRQCCNVMRKIRPCESMYSCLGLRLHLAACTAFLINSCETSTLAGARLPARPSPIRHKLGTPPFRQLIPPCSYSTRPTHEELNSRVLIHALLGRKGDDLLLRVNLLRPVINAEDAFPLLLHAHPLRLAAHD</sequence>
<dbReference type="AlphaFoldDB" id="K0T8N8"/>
<proteinExistence type="predicted"/>
<evidence type="ECO:0000313" key="1">
    <source>
        <dbReference type="EMBL" id="EJK75103.1"/>
    </source>
</evidence>
<accession>K0T8N8</accession>